<evidence type="ECO:0000256" key="3">
    <source>
        <dbReference type="ARBA" id="ARBA00008173"/>
    </source>
</evidence>
<evidence type="ECO:0000256" key="12">
    <source>
        <dbReference type="SAM" id="MobiDB-lite"/>
    </source>
</evidence>
<comment type="caution">
    <text evidence="16">The sequence shown here is derived from an EMBL/GenBank/DDBJ whole genome shotgun (WGS) entry which is preliminary data.</text>
</comment>
<dbReference type="Gene3D" id="3.40.50.300">
    <property type="entry name" value="P-loop containing nucleotide triphosphate hydrolases"/>
    <property type="match status" value="1"/>
</dbReference>
<feature type="domain" description="Phosphoribosyltransferase" evidence="15">
    <location>
        <begin position="342"/>
        <end position="562"/>
    </location>
</feature>
<keyword evidence="13" id="KW-1133">Transmembrane helix</keyword>
<dbReference type="InterPro" id="IPR006083">
    <property type="entry name" value="PRK/URK"/>
</dbReference>
<organism evidence="16 17">
    <name type="scientific">Salix dunnii</name>
    <dbReference type="NCBI Taxonomy" id="1413687"/>
    <lineage>
        <taxon>Eukaryota</taxon>
        <taxon>Viridiplantae</taxon>
        <taxon>Streptophyta</taxon>
        <taxon>Embryophyta</taxon>
        <taxon>Tracheophyta</taxon>
        <taxon>Spermatophyta</taxon>
        <taxon>Magnoliopsida</taxon>
        <taxon>eudicotyledons</taxon>
        <taxon>Gunneridae</taxon>
        <taxon>Pentapetalae</taxon>
        <taxon>rosids</taxon>
        <taxon>fabids</taxon>
        <taxon>Malpighiales</taxon>
        <taxon>Salicaceae</taxon>
        <taxon>Saliceae</taxon>
        <taxon>Salix</taxon>
    </lineage>
</organism>
<feature type="domain" description="Phosphoribulokinase/uridine kinase" evidence="14">
    <location>
        <begin position="237"/>
        <end position="312"/>
    </location>
</feature>
<keyword evidence="11" id="KW-0511">Multifunctional enzyme</keyword>
<gene>
    <name evidence="16" type="ORF">SADUNF_Sadunf16G0209600</name>
</gene>
<dbReference type="AlphaFoldDB" id="A0A835MHK0"/>
<evidence type="ECO:0000259" key="15">
    <source>
        <dbReference type="Pfam" id="PF14681"/>
    </source>
</evidence>
<protein>
    <recommendedName>
        <fullName evidence="5">uridine/cytidine kinase</fullName>
        <ecNumber evidence="5">2.7.1.48</ecNumber>
    </recommendedName>
</protein>
<keyword evidence="10" id="KW-0342">GTP-binding</keyword>
<evidence type="ECO:0000256" key="4">
    <source>
        <dbReference type="ARBA" id="ARBA00010723"/>
    </source>
</evidence>
<dbReference type="SUPFAM" id="SSF52540">
    <property type="entry name" value="P-loop containing nucleoside triphosphate hydrolases"/>
    <property type="match status" value="1"/>
</dbReference>
<dbReference type="InterPro" id="IPR029057">
    <property type="entry name" value="PRTase-like"/>
</dbReference>
<evidence type="ECO:0000256" key="10">
    <source>
        <dbReference type="ARBA" id="ARBA00023134"/>
    </source>
</evidence>
<keyword evidence="9" id="KW-0418">Kinase</keyword>
<proteinExistence type="inferred from homology"/>
<dbReference type="OrthoDB" id="106623at2759"/>
<feature type="transmembrane region" description="Helical" evidence="13">
    <location>
        <begin position="96"/>
        <end position="117"/>
    </location>
</feature>
<dbReference type="InterPro" id="IPR000764">
    <property type="entry name" value="Uridine_kinase-like"/>
</dbReference>
<evidence type="ECO:0000256" key="9">
    <source>
        <dbReference type="ARBA" id="ARBA00022777"/>
    </source>
</evidence>
<feature type="domain" description="Phosphoribulokinase/uridine kinase" evidence="14">
    <location>
        <begin position="63"/>
        <end position="224"/>
    </location>
</feature>
<dbReference type="Pfam" id="PF14681">
    <property type="entry name" value="UPRTase"/>
    <property type="match status" value="1"/>
</dbReference>
<dbReference type="InterPro" id="IPR000836">
    <property type="entry name" value="PRTase_dom"/>
</dbReference>
<accession>A0A835MHK0</accession>
<evidence type="ECO:0000256" key="8">
    <source>
        <dbReference type="ARBA" id="ARBA00022741"/>
    </source>
</evidence>
<name>A0A835MHK0_9ROSI</name>
<dbReference type="GO" id="GO:0004849">
    <property type="term" value="F:uridine kinase activity"/>
    <property type="evidence" value="ECO:0007669"/>
    <property type="project" value="UniProtKB-EC"/>
</dbReference>
<evidence type="ECO:0000256" key="13">
    <source>
        <dbReference type="SAM" id="Phobius"/>
    </source>
</evidence>
<feature type="compositionally biased region" description="Low complexity" evidence="12">
    <location>
        <begin position="29"/>
        <end position="55"/>
    </location>
</feature>
<evidence type="ECO:0000313" key="17">
    <source>
        <dbReference type="Proteomes" id="UP000657918"/>
    </source>
</evidence>
<keyword evidence="8" id="KW-0547">Nucleotide-binding</keyword>
<dbReference type="CDD" id="cd06223">
    <property type="entry name" value="PRTases_typeI"/>
    <property type="match status" value="1"/>
</dbReference>
<dbReference type="Proteomes" id="UP000657918">
    <property type="component" value="Chromosome 16"/>
</dbReference>
<dbReference type="GO" id="GO:0005524">
    <property type="term" value="F:ATP binding"/>
    <property type="evidence" value="ECO:0007669"/>
    <property type="project" value="InterPro"/>
</dbReference>
<reference evidence="16 17" key="1">
    <citation type="submission" date="2020-10" db="EMBL/GenBank/DDBJ databases">
        <title>Plant Genome Project.</title>
        <authorList>
            <person name="Zhang R.-G."/>
        </authorList>
    </citation>
    <scope>NUCLEOTIDE SEQUENCE [LARGE SCALE GENOMIC DNA]</scope>
    <source>
        <strain evidence="16">FAFU-HL-1</strain>
        <tissue evidence="16">Leaf</tissue>
    </source>
</reference>
<dbReference type="Pfam" id="PF00485">
    <property type="entry name" value="PRK"/>
    <property type="match status" value="2"/>
</dbReference>
<evidence type="ECO:0000256" key="6">
    <source>
        <dbReference type="ARBA" id="ARBA00022533"/>
    </source>
</evidence>
<dbReference type="CDD" id="cd02023">
    <property type="entry name" value="UMPK"/>
    <property type="match status" value="1"/>
</dbReference>
<comment type="similarity">
    <text evidence="4">In the C-terminal section; belongs to the UPRTase family.</text>
</comment>
<evidence type="ECO:0000259" key="14">
    <source>
        <dbReference type="Pfam" id="PF00485"/>
    </source>
</evidence>
<dbReference type="Gene3D" id="3.40.50.2020">
    <property type="match status" value="1"/>
</dbReference>
<evidence type="ECO:0000313" key="16">
    <source>
        <dbReference type="EMBL" id="KAF9666245.1"/>
    </source>
</evidence>
<keyword evidence="17" id="KW-1185">Reference proteome</keyword>
<evidence type="ECO:0000256" key="5">
    <source>
        <dbReference type="ARBA" id="ARBA00012137"/>
    </source>
</evidence>
<keyword evidence="13" id="KW-0472">Membrane</keyword>
<keyword evidence="7" id="KW-0808">Transferase</keyword>
<feature type="transmembrane region" description="Helical" evidence="13">
    <location>
        <begin position="216"/>
        <end position="238"/>
    </location>
</feature>
<sequence length="564" mass="63353">MKLEETNSIDYVMEKASGPHFSGFRPDGLLSSPPSSTVSPSRRSASDSSSALSDSNAPKQPFVIGVSGGTASGKTTVCDMIIQQLHDHRVVLVNQLFVILFYGGLGVLVKCAIVVVVDAFDTEQLLDCVQKLRSGHSYQVPIYDFKNHRRSSECFRQKANPVQLVQFLSILESNDVKPLWQSSSLSWKVNASDVIILEGILVFHDQRVRNLMNMKIFVDAGLSLYLVVLEIMWCVFVYDQKVHALHEHIKVLTDADVRLARRIRRDIVERGRDINSVLEQYAKFVKPAFDNFVLPSKKYADVIIPRGGENHVAIDLIVQHIHTKLGQHDLCKIYPNVYVIQSTFQIRGMHTLIRDKEISKHDFVFYSDRLIRLVVEHGLGYLPFTEKQVVTPTGSVYTGVDFCKKLCGVSIVRRNSSPNQYLFSVIYSGESMENALRACCKGIKIGKILIHRVGDNGKQLIYEKLPKDISERHVLLLDPVLATVKSQLCNSANHAIDLLIQKGVPESHIIFLNLISAPEGIHCVCKRFPSLKIVTSEIDATLDEEFRVIPGMGEFGDRYFGTDD</sequence>
<comment type="similarity">
    <text evidence="3">In the N-terminal section; belongs to the uridine kinase family.</text>
</comment>
<evidence type="ECO:0000256" key="11">
    <source>
        <dbReference type="ARBA" id="ARBA00023268"/>
    </source>
</evidence>
<dbReference type="GO" id="GO:0044206">
    <property type="term" value="P:UMP salvage"/>
    <property type="evidence" value="ECO:0007669"/>
    <property type="project" value="UniProtKB-UniPathway"/>
</dbReference>
<comment type="pathway">
    <text evidence="1">Pyrimidine metabolism; UMP biosynthesis via salvage pathway; UMP from uridine: step 1/1.</text>
</comment>
<dbReference type="SUPFAM" id="SSF53271">
    <property type="entry name" value="PRTase-like"/>
    <property type="match status" value="1"/>
</dbReference>
<feature type="region of interest" description="Disordered" evidence="12">
    <location>
        <begin position="23"/>
        <end position="56"/>
    </location>
</feature>
<keyword evidence="6" id="KW-0021">Allosteric enzyme</keyword>
<evidence type="ECO:0000256" key="2">
    <source>
        <dbReference type="ARBA" id="ARBA00004784"/>
    </source>
</evidence>
<evidence type="ECO:0000256" key="1">
    <source>
        <dbReference type="ARBA" id="ARBA00004690"/>
    </source>
</evidence>
<evidence type="ECO:0000256" key="7">
    <source>
        <dbReference type="ARBA" id="ARBA00022679"/>
    </source>
</evidence>
<dbReference type="UniPathway" id="UPA00574">
    <property type="reaction ID" value="UER00637"/>
</dbReference>
<dbReference type="EC" id="2.7.1.48" evidence="5"/>
<dbReference type="InterPro" id="IPR027417">
    <property type="entry name" value="P-loop_NTPase"/>
</dbReference>
<comment type="pathway">
    <text evidence="2">Pyrimidine metabolism; CTP biosynthesis via salvage pathway; CTP from cytidine: step 1/3.</text>
</comment>
<dbReference type="FunFam" id="3.40.50.2020:FF:000015">
    <property type="entry name" value="Uridine kinase"/>
    <property type="match status" value="1"/>
</dbReference>
<dbReference type="PRINTS" id="PR00988">
    <property type="entry name" value="URIDINKINASE"/>
</dbReference>
<dbReference type="GO" id="GO:0005525">
    <property type="term" value="F:GTP binding"/>
    <property type="evidence" value="ECO:0007669"/>
    <property type="project" value="UniProtKB-KW"/>
</dbReference>
<dbReference type="EMBL" id="JADGMS010000016">
    <property type="protein sequence ID" value="KAF9666245.1"/>
    <property type="molecule type" value="Genomic_DNA"/>
</dbReference>
<keyword evidence="13" id="KW-0812">Transmembrane</keyword>
<dbReference type="PANTHER" id="PTHR10285">
    <property type="entry name" value="URIDINE KINASE"/>
    <property type="match status" value="1"/>
</dbReference>